<dbReference type="Gene3D" id="3.30.420.10">
    <property type="entry name" value="Ribonuclease H-like superfamily/Ribonuclease H"/>
    <property type="match status" value="1"/>
</dbReference>
<evidence type="ECO:0000313" key="2">
    <source>
        <dbReference type="Proteomes" id="UP001396334"/>
    </source>
</evidence>
<reference evidence="1 2" key="1">
    <citation type="journal article" date="2024" name="G3 (Bethesda)">
        <title>Genome assembly of Hibiscus sabdariffa L. provides insights into metabolisms of medicinal natural products.</title>
        <authorList>
            <person name="Kim T."/>
        </authorList>
    </citation>
    <scope>NUCLEOTIDE SEQUENCE [LARGE SCALE GENOMIC DNA]</scope>
    <source>
        <strain evidence="1">TK-2024</strain>
        <tissue evidence="1">Old leaves</tissue>
    </source>
</reference>
<sequence>MASLSFVYSPWLYRNEAIFKGAKIDTNHIFDLCVLRLSWWCKALWSDVTPAITDVVASPIRLSTVQPRLKIMEVHGWIAPVKGSVKFNTDGAIEGSYGEARIEGYLRDKNSKTLLYFSMSAGVNNIVSTEILAIKEALRLYNYVKGSHSYTVVFDCDNQSVVGWLQHPHLAPANIKEEIIGCIIECKDLDCRFQFVSREGDD</sequence>
<dbReference type="InterPro" id="IPR036397">
    <property type="entry name" value="RNaseH_sf"/>
</dbReference>
<dbReference type="PANTHER" id="PTHR47723:SF19">
    <property type="entry name" value="POLYNUCLEOTIDYL TRANSFERASE, RIBONUCLEASE H-LIKE SUPERFAMILY PROTEIN"/>
    <property type="match status" value="1"/>
</dbReference>
<comment type="caution">
    <text evidence="1">The sequence shown here is derived from an EMBL/GenBank/DDBJ whole genome shotgun (WGS) entry which is preliminary data.</text>
</comment>
<dbReference type="SUPFAM" id="SSF53098">
    <property type="entry name" value="Ribonuclease H-like"/>
    <property type="match status" value="1"/>
</dbReference>
<dbReference type="InterPro" id="IPR044730">
    <property type="entry name" value="RNase_H-like_dom_plant"/>
</dbReference>
<accession>A0ABR1Z8I7</accession>
<gene>
    <name evidence="1" type="ORF">V6N11_030992</name>
</gene>
<keyword evidence="2" id="KW-1185">Reference proteome</keyword>
<protein>
    <submittedName>
        <fullName evidence="1">Uncharacterized protein</fullName>
    </submittedName>
</protein>
<dbReference type="InterPro" id="IPR053151">
    <property type="entry name" value="RNase_H-like"/>
</dbReference>
<dbReference type="EMBL" id="JBBPBN010002346">
    <property type="protein sequence ID" value="KAK8476260.1"/>
    <property type="molecule type" value="Genomic_DNA"/>
</dbReference>
<dbReference type="Proteomes" id="UP001396334">
    <property type="component" value="Unassembled WGS sequence"/>
</dbReference>
<dbReference type="CDD" id="cd06222">
    <property type="entry name" value="RNase_H_like"/>
    <property type="match status" value="1"/>
</dbReference>
<dbReference type="PANTHER" id="PTHR47723">
    <property type="entry name" value="OS05G0353850 PROTEIN"/>
    <property type="match status" value="1"/>
</dbReference>
<dbReference type="Pfam" id="PF13456">
    <property type="entry name" value="RVT_3"/>
    <property type="match status" value="1"/>
</dbReference>
<organism evidence="1 2">
    <name type="scientific">Hibiscus sabdariffa</name>
    <name type="common">roselle</name>
    <dbReference type="NCBI Taxonomy" id="183260"/>
    <lineage>
        <taxon>Eukaryota</taxon>
        <taxon>Viridiplantae</taxon>
        <taxon>Streptophyta</taxon>
        <taxon>Embryophyta</taxon>
        <taxon>Tracheophyta</taxon>
        <taxon>Spermatophyta</taxon>
        <taxon>Magnoliopsida</taxon>
        <taxon>eudicotyledons</taxon>
        <taxon>Gunneridae</taxon>
        <taxon>Pentapetalae</taxon>
        <taxon>rosids</taxon>
        <taxon>malvids</taxon>
        <taxon>Malvales</taxon>
        <taxon>Malvaceae</taxon>
        <taxon>Malvoideae</taxon>
        <taxon>Hibiscus</taxon>
    </lineage>
</organism>
<evidence type="ECO:0000313" key="1">
    <source>
        <dbReference type="EMBL" id="KAK8476260.1"/>
    </source>
</evidence>
<proteinExistence type="predicted"/>
<name>A0ABR1Z8I7_9ROSI</name>
<dbReference type="InterPro" id="IPR012337">
    <property type="entry name" value="RNaseH-like_sf"/>
</dbReference>
<dbReference type="InterPro" id="IPR002156">
    <property type="entry name" value="RNaseH_domain"/>
</dbReference>